<protein>
    <recommendedName>
        <fullName evidence="5">Ankyrin repeat domain-containing protein</fullName>
    </recommendedName>
</protein>
<evidence type="ECO:0000256" key="1">
    <source>
        <dbReference type="ARBA" id="ARBA00022737"/>
    </source>
</evidence>
<accession>A0A8H7NNP5</accession>
<dbReference type="AlphaFoldDB" id="A0A8H7NNP5"/>
<dbReference type="SMART" id="SM00248">
    <property type="entry name" value="ANK"/>
    <property type="match status" value="4"/>
</dbReference>
<dbReference type="PANTHER" id="PTHR24189:SF50">
    <property type="entry name" value="ANKYRIN REPEAT AND SOCS BOX PROTEIN 2"/>
    <property type="match status" value="1"/>
</dbReference>
<evidence type="ECO:0008006" key="5">
    <source>
        <dbReference type="Google" id="ProtNLM"/>
    </source>
</evidence>
<comment type="caution">
    <text evidence="3">The sequence shown here is derived from an EMBL/GenBank/DDBJ whole genome shotgun (WGS) entry which is preliminary data.</text>
</comment>
<dbReference type="InterPro" id="IPR050745">
    <property type="entry name" value="Multifunctional_regulatory"/>
</dbReference>
<evidence type="ECO:0000313" key="4">
    <source>
        <dbReference type="Proteomes" id="UP000616885"/>
    </source>
</evidence>
<keyword evidence="2" id="KW-0040">ANK repeat</keyword>
<dbReference type="EMBL" id="JADCTT010000001">
    <property type="protein sequence ID" value="KAF9759490.1"/>
    <property type="molecule type" value="Genomic_DNA"/>
</dbReference>
<dbReference type="InterPro" id="IPR036770">
    <property type="entry name" value="Ankyrin_rpt-contain_sf"/>
</dbReference>
<evidence type="ECO:0000313" key="3">
    <source>
        <dbReference type="EMBL" id="KAF9759490.1"/>
    </source>
</evidence>
<dbReference type="Gene3D" id="1.25.40.20">
    <property type="entry name" value="Ankyrin repeat-containing domain"/>
    <property type="match status" value="1"/>
</dbReference>
<proteinExistence type="predicted"/>
<sequence>MRGADPNKRGEDWPVCMAVRNPPILKRILNVLAEPRAFKGVIERAVAADQLESVKLLLAAGVSVEDKNGGVFSPLTTALRENHREIVRFLVDPNGGGADVNAPGEHLPVVKALRRFHGEDTAMLEVLLEHGADPNKMYRGWNGIFQAVENGELEVLQILKDKGGGFDLDAKDEMGRTAIEMASQRGWDEGVQILREGRRKQ</sequence>
<organism evidence="3 4">
    <name type="scientific">Bionectria ochroleuca</name>
    <name type="common">Gliocladium roseum</name>
    <dbReference type="NCBI Taxonomy" id="29856"/>
    <lineage>
        <taxon>Eukaryota</taxon>
        <taxon>Fungi</taxon>
        <taxon>Dikarya</taxon>
        <taxon>Ascomycota</taxon>
        <taxon>Pezizomycotina</taxon>
        <taxon>Sordariomycetes</taxon>
        <taxon>Hypocreomycetidae</taxon>
        <taxon>Hypocreales</taxon>
        <taxon>Bionectriaceae</taxon>
        <taxon>Clonostachys</taxon>
    </lineage>
</organism>
<dbReference type="Pfam" id="PF12796">
    <property type="entry name" value="Ank_2"/>
    <property type="match status" value="1"/>
</dbReference>
<dbReference type="SUPFAM" id="SSF48403">
    <property type="entry name" value="Ankyrin repeat"/>
    <property type="match status" value="1"/>
</dbReference>
<dbReference type="InterPro" id="IPR002110">
    <property type="entry name" value="Ankyrin_rpt"/>
</dbReference>
<name>A0A8H7NNP5_BIOOC</name>
<dbReference type="Proteomes" id="UP000616885">
    <property type="component" value="Unassembled WGS sequence"/>
</dbReference>
<keyword evidence="1" id="KW-0677">Repeat</keyword>
<gene>
    <name evidence="3" type="ORF">IM811_001184</name>
</gene>
<reference evidence="3" key="1">
    <citation type="submission" date="2020-10" db="EMBL/GenBank/DDBJ databases">
        <title>High-Quality Genome Resource of Clonostachys rosea strain S41 by Oxford Nanopore Long-Read Sequencing.</title>
        <authorList>
            <person name="Wang H."/>
        </authorList>
    </citation>
    <scope>NUCLEOTIDE SEQUENCE</scope>
    <source>
        <strain evidence="3">S41</strain>
    </source>
</reference>
<evidence type="ECO:0000256" key="2">
    <source>
        <dbReference type="ARBA" id="ARBA00023043"/>
    </source>
</evidence>
<dbReference type="PANTHER" id="PTHR24189">
    <property type="entry name" value="MYOTROPHIN"/>
    <property type="match status" value="1"/>
</dbReference>